<comment type="caution">
    <text evidence="2">The sequence shown here is derived from an EMBL/GenBank/DDBJ whole genome shotgun (WGS) entry which is preliminary data.</text>
</comment>
<dbReference type="AlphaFoldDB" id="A0A364L4Z5"/>
<dbReference type="PANTHER" id="PTHR37017:SF8">
    <property type="entry name" value="AB HYDROLASE-1 DOMAIN-CONTAINING PROTEIN"/>
    <property type="match status" value="1"/>
</dbReference>
<dbReference type="RefSeq" id="XP_040735378.1">
    <property type="nucleotide sequence ID" value="XM_040879508.1"/>
</dbReference>
<dbReference type="EMBL" id="MIKG01000013">
    <property type="protein sequence ID" value="RAO70862.1"/>
    <property type="molecule type" value="Genomic_DNA"/>
</dbReference>
<keyword evidence="3" id="KW-1185">Reference proteome</keyword>
<reference evidence="2 3" key="1">
    <citation type="journal article" date="2017" name="Biotechnol. Biofuels">
        <title>Differential beta-glucosidase expression as a function of carbon source availability in Talaromyces amestolkiae: a genomic and proteomic approach.</title>
        <authorList>
            <person name="de Eugenio L.I."/>
            <person name="Mendez-Liter J.A."/>
            <person name="Nieto-Dominguez M."/>
            <person name="Alonso L."/>
            <person name="Gil-Munoz J."/>
            <person name="Barriuso J."/>
            <person name="Prieto A."/>
            <person name="Martinez M.J."/>
        </authorList>
    </citation>
    <scope>NUCLEOTIDE SEQUENCE [LARGE SCALE GENOMIC DNA]</scope>
    <source>
        <strain evidence="2 3">CIB</strain>
    </source>
</reference>
<dbReference type="SUPFAM" id="SSF53474">
    <property type="entry name" value="alpha/beta-Hydrolases"/>
    <property type="match status" value="1"/>
</dbReference>
<evidence type="ECO:0000313" key="2">
    <source>
        <dbReference type="EMBL" id="RAO70862.1"/>
    </source>
</evidence>
<sequence length="257" mass="27225">MAPSPRPVFVLVPGASQTPAAYGYLLHLLQQKGYGAFSALLPSVGATGQVTAAHDAEYVRSRMLLPVLDIEQHDVIIISHSYSGVPASAAALGLGKADRIAEGKKTSILGQIFIAAVVAKGGDGLDLVANFGGNMPPHIREPANLLRCDDPKPPLFNDLPTELADAAVLSCVSQCKTSFISPCPAASWDSEAYKGRIAYVKTINDQAVPYAAQAMMLQASGQEWITRDIETGHSPQLVAPEKLADILVEIAEHFEAL</sequence>
<name>A0A364L4Z5_TALAM</name>
<dbReference type="Pfam" id="PF12697">
    <property type="entry name" value="Abhydrolase_6"/>
    <property type="match status" value="1"/>
</dbReference>
<feature type="domain" description="AB hydrolase-1" evidence="1">
    <location>
        <begin position="9"/>
        <end position="245"/>
    </location>
</feature>
<dbReference type="InterPro" id="IPR029058">
    <property type="entry name" value="AB_hydrolase_fold"/>
</dbReference>
<dbReference type="Gene3D" id="3.40.50.1820">
    <property type="entry name" value="alpha/beta hydrolase"/>
    <property type="match status" value="1"/>
</dbReference>
<dbReference type="PANTHER" id="PTHR37017">
    <property type="entry name" value="AB HYDROLASE-1 DOMAIN-CONTAINING PROTEIN-RELATED"/>
    <property type="match status" value="1"/>
</dbReference>
<protein>
    <recommendedName>
        <fullName evidence="1">AB hydrolase-1 domain-containing protein</fullName>
    </recommendedName>
</protein>
<dbReference type="InterPro" id="IPR000073">
    <property type="entry name" value="AB_hydrolase_1"/>
</dbReference>
<dbReference type="InterPro" id="IPR052897">
    <property type="entry name" value="Sec-Metab_Biosynth_Hydrolase"/>
</dbReference>
<proteinExistence type="predicted"/>
<dbReference type="GeneID" id="63796090"/>
<dbReference type="OrthoDB" id="408373at2759"/>
<evidence type="ECO:0000313" key="3">
    <source>
        <dbReference type="Proteomes" id="UP000249363"/>
    </source>
</evidence>
<evidence type="ECO:0000259" key="1">
    <source>
        <dbReference type="Pfam" id="PF12697"/>
    </source>
</evidence>
<dbReference type="STRING" id="1196081.A0A364L4Z5"/>
<gene>
    <name evidence="2" type="ORF">BHQ10_006874</name>
</gene>
<organism evidence="2 3">
    <name type="scientific">Talaromyces amestolkiae</name>
    <dbReference type="NCBI Taxonomy" id="1196081"/>
    <lineage>
        <taxon>Eukaryota</taxon>
        <taxon>Fungi</taxon>
        <taxon>Dikarya</taxon>
        <taxon>Ascomycota</taxon>
        <taxon>Pezizomycotina</taxon>
        <taxon>Eurotiomycetes</taxon>
        <taxon>Eurotiomycetidae</taxon>
        <taxon>Eurotiales</taxon>
        <taxon>Trichocomaceae</taxon>
        <taxon>Talaromyces</taxon>
        <taxon>Talaromyces sect. Talaromyces</taxon>
    </lineage>
</organism>
<accession>A0A364L4Z5</accession>
<dbReference type="Proteomes" id="UP000249363">
    <property type="component" value="Unassembled WGS sequence"/>
</dbReference>